<evidence type="ECO:0000256" key="5">
    <source>
        <dbReference type="ARBA" id="ARBA00022692"/>
    </source>
</evidence>
<dbReference type="GeneID" id="90984696"/>
<feature type="transmembrane region" description="Helical" evidence="8">
    <location>
        <begin position="58"/>
        <end position="79"/>
    </location>
</feature>
<feature type="transmembrane region" description="Helical" evidence="8">
    <location>
        <begin position="416"/>
        <end position="436"/>
    </location>
</feature>
<evidence type="ECO:0000256" key="7">
    <source>
        <dbReference type="ARBA" id="ARBA00023136"/>
    </source>
</evidence>
<keyword evidence="6 8" id="KW-1133">Transmembrane helix</keyword>
<organism evidence="9 10">
    <name type="scientific">Synergistes jonesii</name>
    <dbReference type="NCBI Taxonomy" id="2754"/>
    <lineage>
        <taxon>Bacteria</taxon>
        <taxon>Thermotogati</taxon>
        <taxon>Synergistota</taxon>
        <taxon>Synergistia</taxon>
        <taxon>Synergistales</taxon>
        <taxon>Synergistaceae</taxon>
        <taxon>Synergistes</taxon>
    </lineage>
</organism>
<feature type="transmembrane region" description="Helical" evidence="8">
    <location>
        <begin position="322"/>
        <end position="345"/>
    </location>
</feature>
<feature type="transmembrane region" description="Helical" evidence="8">
    <location>
        <begin position="231"/>
        <end position="255"/>
    </location>
</feature>
<feature type="transmembrane region" description="Helical" evidence="8">
    <location>
        <begin position="152"/>
        <end position="178"/>
    </location>
</feature>
<keyword evidence="4" id="KW-1003">Cell membrane</keyword>
<keyword evidence="5 8" id="KW-0812">Transmembrane</keyword>
<comment type="similarity">
    <text evidence="2">Belongs to the BCCT transporter (TC 2.A.15) family.</text>
</comment>
<evidence type="ECO:0000313" key="9">
    <source>
        <dbReference type="EMBL" id="KEJ91154.1"/>
    </source>
</evidence>
<dbReference type="GO" id="GO:0022857">
    <property type="term" value="F:transmembrane transporter activity"/>
    <property type="evidence" value="ECO:0007669"/>
    <property type="project" value="InterPro"/>
</dbReference>
<keyword evidence="7 8" id="KW-0472">Membrane</keyword>
<feature type="transmembrane region" description="Helical" evidence="8">
    <location>
        <begin position="442"/>
        <end position="462"/>
    </location>
</feature>
<proteinExistence type="inferred from homology"/>
<evidence type="ECO:0008006" key="11">
    <source>
        <dbReference type="Google" id="ProtNLM"/>
    </source>
</evidence>
<evidence type="ECO:0000256" key="4">
    <source>
        <dbReference type="ARBA" id="ARBA00022475"/>
    </source>
</evidence>
<protein>
    <recommendedName>
        <fullName evidence="11">Choline transporter</fullName>
    </recommendedName>
</protein>
<dbReference type="RefSeq" id="WP_081839600.1">
    <property type="nucleotide sequence ID" value="NZ_JMKI01000057.1"/>
</dbReference>
<dbReference type="Pfam" id="PF02028">
    <property type="entry name" value="BCCT"/>
    <property type="match status" value="1"/>
</dbReference>
<dbReference type="AlphaFoldDB" id="A0A073IN47"/>
<name>A0A073IN47_9BACT</name>
<feature type="transmembrane region" description="Helical" evidence="8">
    <location>
        <begin position="20"/>
        <end position="38"/>
    </location>
</feature>
<dbReference type="Proteomes" id="UP000027665">
    <property type="component" value="Unassembled WGS sequence"/>
</dbReference>
<gene>
    <name evidence="9" type="ORF">EH55_12030</name>
</gene>
<dbReference type="EMBL" id="JMKI01000057">
    <property type="protein sequence ID" value="KEJ91154.1"/>
    <property type="molecule type" value="Genomic_DNA"/>
</dbReference>
<dbReference type="eggNOG" id="COG1292">
    <property type="taxonomic scope" value="Bacteria"/>
</dbReference>
<dbReference type="PROSITE" id="PS01303">
    <property type="entry name" value="BCCT"/>
    <property type="match status" value="1"/>
</dbReference>
<feature type="transmembrane region" description="Helical" evidence="8">
    <location>
        <begin position="291"/>
        <end position="310"/>
    </location>
</feature>
<evidence type="ECO:0000256" key="6">
    <source>
        <dbReference type="ARBA" id="ARBA00022989"/>
    </source>
</evidence>
<evidence type="ECO:0000256" key="2">
    <source>
        <dbReference type="ARBA" id="ARBA00005658"/>
    </source>
</evidence>
<reference evidence="9 10" key="1">
    <citation type="submission" date="2014-04" db="EMBL/GenBank/DDBJ databases">
        <title>Draft Genome Sequence of Synergistes jonesii.</title>
        <authorList>
            <person name="Coil D.A."/>
            <person name="Eisen J.A."/>
            <person name="Holland-Moritz H.E."/>
        </authorList>
    </citation>
    <scope>NUCLEOTIDE SEQUENCE [LARGE SCALE GENOMIC DNA]</scope>
    <source>
        <strain evidence="9 10">78-1</strain>
    </source>
</reference>
<dbReference type="OrthoDB" id="9775735at2"/>
<evidence type="ECO:0000256" key="8">
    <source>
        <dbReference type="SAM" id="Phobius"/>
    </source>
</evidence>
<dbReference type="PANTHER" id="PTHR30047">
    <property type="entry name" value="HIGH-AFFINITY CHOLINE TRANSPORT PROTEIN-RELATED"/>
    <property type="match status" value="1"/>
</dbReference>
<keyword evidence="3" id="KW-0813">Transport</keyword>
<keyword evidence="10" id="KW-1185">Reference proteome</keyword>
<evidence type="ECO:0000313" key="10">
    <source>
        <dbReference type="Proteomes" id="UP000027665"/>
    </source>
</evidence>
<dbReference type="PANTHER" id="PTHR30047:SF7">
    <property type="entry name" value="HIGH-AFFINITY CHOLINE TRANSPORT PROTEIN"/>
    <property type="match status" value="1"/>
</dbReference>
<feature type="transmembrane region" description="Helical" evidence="8">
    <location>
        <begin position="198"/>
        <end position="219"/>
    </location>
</feature>
<comment type="subcellular location">
    <subcellularLocation>
        <location evidence="1">Cell membrane</location>
        <topology evidence="1">Multi-pass membrane protein</topology>
    </subcellularLocation>
</comment>
<comment type="caution">
    <text evidence="9">The sequence shown here is derived from an EMBL/GenBank/DDBJ whole genome shotgun (WGS) entry which is preliminary data.</text>
</comment>
<evidence type="ECO:0000256" key="1">
    <source>
        <dbReference type="ARBA" id="ARBA00004651"/>
    </source>
</evidence>
<sequence>MSYIDPGARGLHRISYTTNWYLVSVVTFYIFFMIYIAFSRYGKVKLGPDNSVPEFSTFSWLAMLFSAGMGSGLVFFGAAEPAYHFLCPPLGVTPGSPQAADLSMQLSFLHWGCHPWSIYGITAMVIGYFSMRKNKPALIGNFVEPLFKNEKTALCCSHFVDSWMVFLTVAGIASSLGIASSQMGAGIARFFNVSNNLWFAEISLAIMSVVYISTAVIGLKRGIKVIADINVYLSIIICAFLFLFGPTLGIIQTFITSLGTYVANLPDWTLRVSPWDTDFDLWQRGWTVLYWLWWLSWGPLCGVFFARVSYGRTMRELVAGSLLIPPLGSFAWMTIFGGASISVLFKTPNCALADSSVNNMSMALWDLMGMFPFTTITTVMCFILVATFLITSANSGTFVVGMLSSNGNINPSKQRLFIWGSLMAVISAITLFAGDFRGIQKLAGIISFPYSIMTLFMAYALVKAMKEEFNGKENNL</sequence>
<feature type="transmembrane region" description="Helical" evidence="8">
    <location>
        <begin position="108"/>
        <end position="131"/>
    </location>
</feature>
<dbReference type="GO" id="GO:0005886">
    <property type="term" value="C:plasma membrane"/>
    <property type="evidence" value="ECO:0007669"/>
    <property type="project" value="UniProtKB-SubCell"/>
</dbReference>
<evidence type="ECO:0000256" key="3">
    <source>
        <dbReference type="ARBA" id="ARBA00022448"/>
    </source>
</evidence>
<accession>A0A073IN47</accession>
<dbReference type="InterPro" id="IPR000060">
    <property type="entry name" value="BCCT_transptr"/>
</dbReference>
<feature type="transmembrane region" description="Helical" evidence="8">
    <location>
        <begin position="371"/>
        <end position="404"/>
    </location>
</feature>
<dbReference type="InterPro" id="IPR018093">
    <property type="entry name" value="BCCT_CS"/>
</dbReference>